<dbReference type="EMBL" id="BAAAHQ010000006">
    <property type="protein sequence ID" value="GAA0918400.1"/>
    <property type="molecule type" value="Genomic_DNA"/>
</dbReference>
<proteinExistence type="predicted"/>
<keyword evidence="2" id="KW-1185">Reference proteome</keyword>
<organism evidence="1 2">
    <name type="scientific">Nonomuraea longicatena</name>
    <dbReference type="NCBI Taxonomy" id="83682"/>
    <lineage>
        <taxon>Bacteria</taxon>
        <taxon>Bacillati</taxon>
        <taxon>Actinomycetota</taxon>
        <taxon>Actinomycetes</taxon>
        <taxon>Streptosporangiales</taxon>
        <taxon>Streptosporangiaceae</taxon>
        <taxon>Nonomuraea</taxon>
    </lineage>
</organism>
<gene>
    <name evidence="1" type="ORF">GCM10009560_15340</name>
</gene>
<sequence>MPVEYGGQIEIRVGGEAPTGRSAVHDGWVGGAERLQLQWLLNPRDVAIGELFRAFLATIVSGEPATRT</sequence>
<dbReference type="Proteomes" id="UP001501578">
    <property type="component" value="Unassembled WGS sequence"/>
</dbReference>
<comment type="caution">
    <text evidence="1">The sequence shown here is derived from an EMBL/GenBank/DDBJ whole genome shotgun (WGS) entry which is preliminary data.</text>
</comment>
<protein>
    <submittedName>
        <fullName evidence="1">Uncharacterized protein</fullName>
    </submittedName>
</protein>
<accession>A0ABP3ZAI0</accession>
<evidence type="ECO:0000313" key="2">
    <source>
        <dbReference type="Proteomes" id="UP001501578"/>
    </source>
</evidence>
<reference evidence="2" key="1">
    <citation type="journal article" date="2019" name="Int. J. Syst. Evol. Microbiol.">
        <title>The Global Catalogue of Microorganisms (GCM) 10K type strain sequencing project: providing services to taxonomists for standard genome sequencing and annotation.</title>
        <authorList>
            <consortium name="The Broad Institute Genomics Platform"/>
            <consortium name="The Broad Institute Genome Sequencing Center for Infectious Disease"/>
            <person name="Wu L."/>
            <person name="Ma J."/>
        </authorList>
    </citation>
    <scope>NUCLEOTIDE SEQUENCE [LARGE SCALE GENOMIC DNA]</scope>
    <source>
        <strain evidence="2">JCM 11136</strain>
    </source>
</reference>
<evidence type="ECO:0000313" key="1">
    <source>
        <dbReference type="EMBL" id="GAA0918400.1"/>
    </source>
</evidence>
<name>A0ABP3ZAI0_9ACTN</name>